<reference evidence="9" key="1">
    <citation type="submission" date="2022-08" db="EMBL/GenBank/DDBJ databases">
        <title>Draft genome sequencing of Roseisolibacter agri AW1220.</title>
        <authorList>
            <person name="Tobiishi Y."/>
            <person name="Tonouchi A."/>
        </authorList>
    </citation>
    <scope>NUCLEOTIDE SEQUENCE</scope>
    <source>
        <strain evidence="9">AW1220</strain>
    </source>
</reference>
<name>A0AA37VFA4_9BACT</name>
<organism evidence="9 10">
    <name type="scientific">Roseisolibacter agri</name>
    <dbReference type="NCBI Taxonomy" id="2014610"/>
    <lineage>
        <taxon>Bacteria</taxon>
        <taxon>Pseudomonadati</taxon>
        <taxon>Gemmatimonadota</taxon>
        <taxon>Gemmatimonadia</taxon>
        <taxon>Gemmatimonadales</taxon>
        <taxon>Gemmatimonadaceae</taxon>
        <taxon>Roseisolibacter</taxon>
    </lineage>
</organism>
<keyword evidence="4 7" id="KW-0233">DNA recombination</keyword>
<dbReference type="Gene3D" id="1.20.1440.120">
    <property type="entry name" value="Recombination protein O, C-terminal domain"/>
    <property type="match status" value="1"/>
</dbReference>
<dbReference type="NCBIfam" id="TIGR00613">
    <property type="entry name" value="reco"/>
    <property type="match status" value="1"/>
</dbReference>
<evidence type="ECO:0000256" key="2">
    <source>
        <dbReference type="ARBA" id="ARBA00021310"/>
    </source>
</evidence>
<dbReference type="Pfam" id="PF11967">
    <property type="entry name" value="RecO_N"/>
    <property type="match status" value="1"/>
</dbReference>
<dbReference type="Pfam" id="PF02565">
    <property type="entry name" value="RecO_C"/>
    <property type="match status" value="1"/>
</dbReference>
<dbReference type="AlphaFoldDB" id="A0AA37VFA4"/>
<dbReference type="EMBL" id="BRXS01000004">
    <property type="protein sequence ID" value="GLC26549.1"/>
    <property type="molecule type" value="Genomic_DNA"/>
</dbReference>
<dbReference type="GO" id="GO:0006302">
    <property type="term" value="P:double-strand break repair"/>
    <property type="evidence" value="ECO:0007669"/>
    <property type="project" value="TreeGrafter"/>
</dbReference>
<comment type="function">
    <text evidence="7">Involved in DNA repair and RecF pathway recombination.</text>
</comment>
<evidence type="ECO:0000256" key="5">
    <source>
        <dbReference type="ARBA" id="ARBA00023204"/>
    </source>
</evidence>
<dbReference type="InterPro" id="IPR022572">
    <property type="entry name" value="DNA_rep/recomb_RecO_N"/>
</dbReference>
<keyword evidence="5 7" id="KW-0234">DNA repair</keyword>
<dbReference type="RefSeq" id="WP_284350999.1">
    <property type="nucleotide sequence ID" value="NZ_BRXS01000004.1"/>
</dbReference>
<evidence type="ECO:0000256" key="1">
    <source>
        <dbReference type="ARBA" id="ARBA00007452"/>
    </source>
</evidence>
<proteinExistence type="inferred from homology"/>
<protein>
    <recommendedName>
        <fullName evidence="2 7">DNA repair protein RecO</fullName>
    </recommendedName>
    <alternativeName>
        <fullName evidence="6 7">Recombination protein O</fullName>
    </alternativeName>
</protein>
<evidence type="ECO:0000313" key="10">
    <source>
        <dbReference type="Proteomes" id="UP001161325"/>
    </source>
</evidence>
<dbReference type="InterPro" id="IPR037278">
    <property type="entry name" value="ARFGAP/RecO"/>
</dbReference>
<keyword evidence="10" id="KW-1185">Reference proteome</keyword>
<evidence type="ECO:0000256" key="3">
    <source>
        <dbReference type="ARBA" id="ARBA00022763"/>
    </source>
</evidence>
<evidence type="ECO:0000313" key="9">
    <source>
        <dbReference type="EMBL" id="GLC26549.1"/>
    </source>
</evidence>
<evidence type="ECO:0000256" key="7">
    <source>
        <dbReference type="HAMAP-Rule" id="MF_00201"/>
    </source>
</evidence>
<keyword evidence="3 7" id="KW-0227">DNA damage</keyword>
<evidence type="ECO:0000256" key="6">
    <source>
        <dbReference type="ARBA" id="ARBA00033409"/>
    </source>
</evidence>
<dbReference type="HAMAP" id="MF_00201">
    <property type="entry name" value="RecO"/>
    <property type="match status" value="1"/>
</dbReference>
<dbReference type="SUPFAM" id="SSF50249">
    <property type="entry name" value="Nucleic acid-binding proteins"/>
    <property type="match status" value="1"/>
</dbReference>
<accession>A0AA37VFA4</accession>
<sequence length="261" mass="27983">MSLVVTDAVVLHAFDYLESSRVLRLATREHGVQSVLAKGARRSQKRFGGAVDLFAEGQAQYYAKAGRDLHTLASMDVTRARFGLAADLERFAAGAALAELVLRFARDESQPAWYDTLVQALDTLAAAPPAGARGAGIAGAWRVIAALGFSPAVDHCASCHDPIAEDRPSRFSHPAGGALCDRCARTSGAGRVLPAEARAALRAWLGDGSDAAALPLVDAATARAHQRLLREFLREHLVDERPLRAFESWESTRYDVPEPAS</sequence>
<feature type="domain" description="DNA replication/recombination mediator RecO N-terminal" evidence="8">
    <location>
        <begin position="1"/>
        <end position="79"/>
    </location>
</feature>
<dbReference type="PANTHER" id="PTHR33991">
    <property type="entry name" value="DNA REPAIR PROTEIN RECO"/>
    <property type="match status" value="1"/>
</dbReference>
<comment type="caution">
    <text evidence="9">The sequence shown here is derived from an EMBL/GenBank/DDBJ whole genome shotgun (WGS) entry which is preliminary data.</text>
</comment>
<gene>
    <name evidence="7 9" type="primary">recO</name>
    <name evidence="9" type="ORF">rosag_30620</name>
</gene>
<dbReference type="SUPFAM" id="SSF57863">
    <property type="entry name" value="ArfGap/RecO-like zinc finger"/>
    <property type="match status" value="1"/>
</dbReference>
<dbReference type="PANTHER" id="PTHR33991:SF1">
    <property type="entry name" value="DNA REPAIR PROTEIN RECO"/>
    <property type="match status" value="1"/>
</dbReference>
<dbReference type="InterPro" id="IPR003717">
    <property type="entry name" value="RecO"/>
</dbReference>
<comment type="similarity">
    <text evidence="1 7">Belongs to the RecO family.</text>
</comment>
<dbReference type="Proteomes" id="UP001161325">
    <property type="component" value="Unassembled WGS sequence"/>
</dbReference>
<dbReference type="GO" id="GO:0043590">
    <property type="term" value="C:bacterial nucleoid"/>
    <property type="evidence" value="ECO:0007669"/>
    <property type="project" value="TreeGrafter"/>
</dbReference>
<dbReference type="GO" id="GO:0006310">
    <property type="term" value="P:DNA recombination"/>
    <property type="evidence" value="ECO:0007669"/>
    <property type="project" value="UniProtKB-UniRule"/>
</dbReference>
<evidence type="ECO:0000259" key="8">
    <source>
        <dbReference type="Pfam" id="PF11967"/>
    </source>
</evidence>
<dbReference type="Gene3D" id="2.40.50.140">
    <property type="entry name" value="Nucleic acid-binding proteins"/>
    <property type="match status" value="1"/>
</dbReference>
<dbReference type="InterPro" id="IPR012340">
    <property type="entry name" value="NA-bd_OB-fold"/>
</dbReference>
<dbReference type="InterPro" id="IPR042242">
    <property type="entry name" value="RecO_C"/>
</dbReference>
<evidence type="ECO:0000256" key="4">
    <source>
        <dbReference type="ARBA" id="ARBA00023172"/>
    </source>
</evidence>